<dbReference type="RefSeq" id="WP_377911793.1">
    <property type="nucleotide sequence ID" value="NZ_JBHRZT010000009.1"/>
</dbReference>
<accession>A0ABV8AWK3</accession>
<organism evidence="2 3">
    <name type="scientific">Bacillus songklensis</name>
    <dbReference type="NCBI Taxonomy" id="1069116"/>
    <lineage>
        <taxon>Bacteria</taxon>
        <taxon>Bacillati</taxon>
        <taxon>Bacillota</taxon>
        <taxon>Bacilli</taxon>
        <taxon>Bacillales</taxon>
        <taxon>Bacillaceae</taxon>
        <taxon>Bacillus</taxon>
    </lineage>
</organism>
<dbReference type="Proteomes" id="UP001595752">
    <property type="component" value="Unassembled WGS sequence"/>
</dbReference>
<evidence type="ECO:0000313" key="3">
    <source>
        <dbReference type="Proteomes" id="UP001595752"/>
    </source>
</evidence>
<feature type="compositionally biased region" description="Polar residues" evidence="1">
    <location>
        <begin position="1"/>
        <end position="14"/>
    </location>
</feature>
<gene>
    <name evidence="2" type="ORF">ACFOU2_02040</name>
</gene>
<dbReference type="EMBL" id="JBHRZT010000009">
    <property type="protein sequence ID" value="MFC3882371.1"/>
    <property type="molecule type" value="Genomic_DNA"/>
</dbReference>
<protein>
    <submittedName>
        <fullName evidence="2">Uncharacterized protein</fullName>
    </submittedName>
</protein>
<evidence type="ECO:0000313" key="2">
    <source>
        <dbReference type="EMBL" id="MFC3882371.1"/>
    </source>
</evidence>
<sequence>MGKISSIDTQTSQSKIDRSGNSDVDVTVNVQVDTTAIAFAMLYSLLMTKQISNKECELAVRQLKDLINKNKKSSSGKENDYIPKNKRPEIVIESPLKKKRPEMKIEYPPKR</sequence>
<evidence type="ECO:0000256" key="1">
    <source>
        <dbReference type="SAM" id="MobiDB-lite"/>
    </source>
</evidence>
<feature type="region of interest" description="Disordered" evidence="1">
    <location>
        <begin position="1"/>
        <end position="24"/>
    </location>
</feature>
<comment type="caution">
    <text evidence="2">The sequence shown here is derived from an EMBL/GenBank/DDBJ whole genome shotgun (WGS) entry which is preliminary data.</text>
</comment>
<keyword evidence="3" id="KW-1185">Reference proteome</keyword>
<proteinExistence type="predicted"/>
<reference evidence="3" key="1">
    <citation type="journal article" date="2019" name="Int. J. Syst. Evol. Microbiol.">
        <title>The Global Catalogue of Microorganisms (GCM) 10K type strain sequencing project: providing services to taxonomists for standard genome sequencing and annotation.</title>
        <authorList>
            <consortium name="The Broad Institute Genomics Platform"/>
            <consortium name="The Broad Institute Genome Sequencing Center for Infectious Disease"/>
            <person name="Wu L."/>
            <person name="Ma J."/>
        </authorList>
    </citation>
    <scope>NUCLEOTIDE SEQUENCE [LARGE SCALE GENOMIC DNA]</scope>
    <source>
        <strain evidence="3">CCUG 61889</strain>
    </source>
</reference>
<name>A0ABV8AWK3_9BACI</name>